<dbReference type="Proteomes" id="UP000221165">
    <property type="component" value="Unassembled WGS sequence"/>
</dbReference>
<protein>
    <submittedName>
        <fullName evidence="3">Mucin family glycoprotein</fullName>
    </submittedName>
</protein>
<dbReference type="InterPro" id="IPR001283">
    <property type="entry name" value="CRISP-related"/>
</dbReference>
<feature type="compositionally biased region" description="Low complexity" evidence="1">
    <location>
        <begin position="269"/>
        <end position="296"/>
    </location>
</feature>
<feature type="compositionally biased region" description="Polar residues" evidence="1">
    <location>
        <begin position="1"/>
        <end position="18"/>
    </location>
</feature>
<dbReference type="Gene3D" id="3.40.33.10">
    <property type="entry name" value="CAP"/>
    <property type="match status" value="2"/>
</dbReference>
<dbReference type="GO" id="GO:0005576">
    <property type="term" value="C:extracellular region"/>
    <property type="evidence" value="ECO:0007669"/>
    <property type="project" value="InterPro"/>
</dbReference>
<gene>
    <name evidence="3" type="ORF">CSUI_003487</name>
</gene>
<evidence type="ECO:0000313" key="3">
    <source>
        <dbReference type="EMBL" id="PHJ22663.1"/>
    </source>
</evidence>
<reference evidence="3 4" key="1">
    <citation type="journal article" date="2017" name="Int. J. Parasitol.">
        <title>The genome of the protozoan parasite Cystoisospora suis and a reverse vaccinology approach to identify vaccine candidates.</title>
        <authorList>
            <person name="Palmieri N."/>
            <person name="Shrestha A."/>
            <person name="Ruttkowski B."/>
            <person name="Beck T."/>
            <person name="Vogl C."/>
            <person name="Tomley F."/>
            <person name="Blake D.P."/>
            <person name="Joachim A."/>
        </authorList>
    </citation>
    <scope>NUCLEOTIDE SEQUENCE [LARGE SCALE GENOMIC DNA]</scope>
    <source>
        <strain evidence="3 4">Wien I</strain>
    </source>
</reference>
<feature type="domain" description="SCP" evidence="2">
    <location>
        <begin position="302"/>
        <end position="436"/>
    </location>
</feature>
<dbReference type="RefSeq" id="XP_067924340.1">
    <property type="nucleotide sequence ID" value="XM_068063685.1"/>
</dbReference>
<dbReference type="PANTHER" id="PTHR10334">
    <property type="entry name" value="CYSTEINE-RICH SECRETORY PROTEIN-RELATED"/>
    <property type="match status" value="1"/>
</dbReference>
<organism evidence="3 4">
    <name type="scientific">Cystoisospora suis</name>
    <dbReference type="NCBI Taxonomy" id="483139"/>
    <lineage>
        <taxon>Eukaryota</taxon>
        <taxon>Sar</taxon>
        <taxon>Alveolata</taxon>
        <taxon>Apicomplexa</taxon>
        <taxon>Conoidasida</taxon>
        <taxon>Coccidia</taxon>
        <taxon>Eucoccidiorida</taxon>
        <taxon>Eimeriorina</taxon>
        <taxon>Sarcocystidae</taxon>
        <taxon>Cystoisospora</taxon>
    </lineage>
</organism>
<dbReference type="SMART" id="SM00198">
    <property type="entry name" value="SCP"/>
    <property type="match status" value="1"/>
</dbReference>
<dbReference type="InterPro" id="IPR018244">
    <property type="entry name" value="Allrgn_V5/Tpx1_CS"/>
</dbReference>
<evidence type="ECO:0000259" key="2">
    <source>
        <dbReference type="SMART" id="SM00198"/>
    </source>
</evidence>
<proteinExistence type="predicted"/>
<dbReference type="PROSITE" id="PS01009">
    <property type="entry name" value="CRISP_1"/>
    <property type="match status" value="1"/>
</dbReference>
<feature type="compositionally biased region" description="Polar residues" evidence="1">
    <location>
        <begin position="37"/>
        <end position="49"/>
    </location>
</feature>
<dbReference type="GeneID" id="94426896"/>
<evidence type="ECO:0000256" key="1">
    <source>
        <dbReference type="SAM" id="MobiDB-lite"/>
    </source>
</evidence>
<dbReference type="InterPro" id="IPR014044">
    <property type="entry name" value="CAP_dom"/>
</dbReference>
<comment type="caution">
    <text evidence="3">The sequence shown here is derived from an EMBL/GenBank/DDBJ whole genome shotgun (WGS) entry which is preliminary data.</text>
</comment>
<dbReference type="PRINTS" id="PR00837">
    <property type="entry name" value="V5TPXLIKE"/>
</dbReference>
<dbReference type="VEuPathDB" id="ToxoDB:CSUI_003487"/>
<feature type="region of interest" description="Disordered" evidence="1">
    <location>
        <begin position="1"/>
        <end position="66"/>
    </location>
</feature>
<dbReference type="SUPFAM" id="SSF55797">
    <property type="entry name" value="PR-1-like"/>
    <property type="match status" value="2"/>
</dbReference>
<dbReference type="AlphaFoldDB" id="A0A2C6L595"/>
<dbReference type="InterPro" id="IPR035940">
    <property type="entry name" value="CAP_sf"/>
</dbReference>
<name>A0A2C6L595_9APIC</name>
<feature type="region of interest" description="Disordered" evidence="1">
    <location>
        <begin position="267"/>
        <end position="302"/>
    </location>
</feature>
<accession>A0A2C6L595</accession>
<keyword evidence="4" id="KW-1185">Reference proteome</keyword>
<dbReference type="EMBL" id="MIGC01001554">
    <property type="protein sequence ID" value="PHJ22663.1"/>
    <property type="molecule type" value="Genomic_DNA"/>
</dbReference>
<dbReference type="Pfam" id="PF00188">
    <property type="entry name" value="CAP"/>
    <property type="match status" value="1"/>
</dbReference>
<sequence length="454" mass="49900">MSSAAQIESDSTSTSGLGETSAVHTPIARIHVAMEESSAQLSVPPTAGNSADGEETADEPTVAFSSPRSRAIPLSLRFSRAGLDTQGQASSVGVEDVSAICAEFHNAKRSFRLDDPLPRLMSGPSDRALEHIRAYIDNGCNEVEEVDECKKKGINIFDGQNVSCPVAVEEWYNQVHDYTYERYSNWHHPKTGSFTQMMWSESEEVACFRTSGCTRLGKHERLLCAYAPVGNTVGEYPFSLDQWKSIIDRDRLPQVTVVLGSSEVSPEFTTTTTTTPTTTTSTTTETTTTSTTSTTTTPPPADFTDECIAAHNEKRVTGMTTPIRALSRNSAAIAQAERYRDQMERGGCTFKHSGTQQFGENLYKASFHATCASAVALWYNEKKKYTRYTSITNSNYASFGHFTQVMWANTTGLGCAYSSRCGTVVCNYYPPGNYLGQYPFSQAQYRSMVARDGW</sequence>
<dbReference type="OrthoDB" id="333027at2759"/>
<evidence type="ECO:0000313" key="4">
    <source>
        <dbReference type="Proteomes" id="UP000221165"/>
    </source>
</evidence>